<evidence type="ECO:0000313" key="7">
    <source>
        <dbReference type="Proteomes" id="UP001592531"/>
    </source>
</evidence>
<reference evidence="6 7" key="1">
    <citation type="submission" date="2024-09" db="EMBL/GenBank/DDBJ databases">
        <authorList>
            <person name="Lee S.D."/>
        </authorList>
    </citation>
    <scope>NUCLEOTIDE SEQUENCE [LARGE SCALE GENOMIC DNA]</scope>
    <source>
        <strain evidence="6 7">N8-3</strain>
    </source>
</reference>
<gene>
    <name evidence="6" type="ORF">ACEZDE_15295</name>
</gene>
<feature type="domain" description="LytR/CpsA/Psr regulator C-terminal" evidence="5">
    <location>
        <begin position="372"/>
        <end position="458"/>
    </location>
</feature>
<dbReference type="EMBL" id="JBHFAB010000010">
    <property type="protein sequence ID" value="MFC1417996.1"/>
    <property type="molecule type" value="Genomic_DNA"/>
</dbReference>
<dbReference type="Gene3D" id="3.40.630.190">
    <property type="entry name" value="LCP protein"/>
    <property type="match status" value="1"/>
</dbReference>
<dbReference type="InterPro" id="IPR027381">
    <property type="entry name" value="LytR/CpsA/Psr_C"/>
</dbReference>
<name>A0ABV6VWP9_9ACTN</name>
<evidence type="ECO:0000256" key="3">
    <source>
        <dbReference type="SAM" id="Phobius"/>
    </source>
</evidence>
<evidence type="ECO:0000256" key="2">
    <source>
        <dbReference type="SAM" id="MobiDB-lite"/>
    </source>
</evidence>
<feature type="domain" description="Cell envelope-related transcriptional attenuator" evidence="4">
    <location>
        <begin position="99"/>
        <end position="255"/>
    </location>
</feature>
<evidence type="ECO:0000256" key="1">
    <source>
        <dbReference type="ARBA" id="ARBA00006068"/>
    </source>
</evidence>
<dbReference type="InterPro" id="IPR050922">
    <property type="entry name" value="LytR/CpsA/Psr_CW_biosynth"/>
</dbReference>
<protein>
    <submittedName>
        <fullName evidence="6">LCP family protein</fullName>
    </submittedName>
</protein>
<sequence>MRRARRKPRRRWLKIVAWSLAVLVVASVGGGYYLYSHLAGNIKTAALYTGNDKAKAVGTEKADPLGRTPLNLLLIGSDTRIGAANCKDGGACKTAVGARADVEMLVHLSADRSNITVMSIPRDLYTQLPACTDPSGKTSTPGGFGQINGTLQYGPSCTAMAVHKLTGVPIDDFMMVDFSGVVSMSNALGGVNLCFTHRFYDINSGLKLTQGSHVLKGQAALQFLRTRDSFGDGSDNVGRTTATHVFFTQMINKLKNAGTITNIPAMLSIANAASNALTVSPDIHTPAELLDLARNLNAVKSDRITFTTMQNTPDTAPNMGSHVLQAAGAQTLFAAIANDQSLTTATGANSGAGSATAGASAGTAPAVKPADTAVSVWNGSGVLNRAGDIVSVLESAGYSHDSSANTDHTSPHPATSSLTYGPGESAQAKAVAAVLGLPAKQVVQGTAKGLKLEIGLDWTSGKSFPGSTPSKAPVSTSVALNNTHSQNGGKSECVQVSTQYTENKLGLSTGSAWNSPGETPEEMFDIYSKRPNSAP</sequence>
<comment type="similarity">
    <text evidence="1">Belongs to the LytR/CpsA/Psr (LCP) family.</text>
</comment>
<keyword evidence="3" id="KW-0472">Membrane</keyword>
<feature type="compositionally biased region" description="Polar residues" evidence="2">
    <location>
        <begin position="506"/>
        <end position="517"/>
    </location>
</feature>
<evidence type="ECO:0000259" key="5">
    <source>
        <dbReference type="Pfam" id="PF13399"/>
    </source>
</evidence>
<keyword evidence="3" id="KW-1133">Transmembrane helix</keyword>
<evidence type="ECO:0000313" key="6">
    <source>
        <dbReference type="EMBL" id="MFC1417996.1"/>
    </source>
</evidence>
<keyword evidence="7" id="KW-1185">Reference proteome</keyword>
<dbReference type="Proteomes" id="UP001592531">
    <property type="component" value="Unassembled WGS sequence"/>
</dbReference>
<proteinExistence type="inferred from homology"/>
<comment type="caution">
    <text evidence="6">The sequence shown here is derived from an EMBL/GenBank/DDBJ whole genome shotgun (WGS) entry which is preliminary data.</text>
</comment>
<feature type="region of interest" description="Disordered" evidence="2">
    <location>
        <begin position="506"/>
        <end position="535"/>
    </location>
</feature>
<dbReference type="NCBIfam" id="TIGR00350">
    <property type="entry name" value="lytR_cpsA_psr"/>
    <property type="match status" value="1"/>
</dbReference>
<dbReference type="Pfam" id="PF03816">
    <property type="entry name" value="LytR_cpsA_psr"/>
    <property type="match status" value="1"/>
</dbReference>
<dbReference type="InterPro" id="IPR004474">
    <property type="entry name" value="LytR_CpsA_psr"/>
</dbReference>
<keyword evidence="3" id="KW-0812">Transmembrane</keyword>
<dbReference type="Gene3D" id="3.30.70.2390">
    <property type="match status" value="1"/>
</dbReference>
<dbReference type="PANTHER" id="PTHR33392:SF6">
    <property type="entry name" value="POLYISOPRENYL-TEICHOIC ACID--PEPTIDOGLYCAN TEICHOIC ACID TRANSFERASE TAGU"/>
    <property type="match status" value="1"/>
</dbReference>
<organism evidence="6 7">
    <name type="scientific">Streptacidiphilus cavernicola</name>
    <dbReference type="NCBI Taxonomy" id="3342716"/>
    <lineage>
        <taxon>Bacteria</taxon>
        <taxon>Bacillati</taxon>
        <taxon>Actinomycetota</taxon>
        <taxon>Actinomycetes</taxon>
        <taxon>Kitasatosporales</taxon>
        <taxon>Streptomycetaceae</taxon>
        <taxon>Streptacidiphilus</taxon>
    </lineage>
</organism>
<dbReference type="PANTHER" id="PTHR33392">
    <property type="entry name" value="POLYISOPRENYL-TEICHOIC ACID--PEPTIDOGLYCAN TEICHOIC ACID TRANSFERASE TAGU"/>
    <property type="match status" value="1"/>
</dbReference>
<accession>A0ABV6VWP9</accession>
<feature type="compositionally biased region" description="Polar residues" evidence="2">
    <location>
        <begin position="400"/>
        <end position="419"/>
    </location>
</feature>
<feature type="transmembrane region" description="Helical" evidence="3">
    <location>
        <begin position="12"/>
        <end position="35"/>
    </location>
</feature>
<dbReference type="Pfam" id="PF13399">
    <property type="entry name" value="LytR_C"/>
    <property type="match status" value="1"/>
</dbReference>
<feature type="region of interest" description="Disordered" evidence="2">
    <location>
        <begin position="399"/>
        <end position="422"/>
    </location>
</feature>
<evidence type="ECO:0000259" key="4">
    <source>
        <dbReference type="Pfam" id="PF03816"/>
    </source>
</evidence>
<dbReference type="RefSeq" id="WP_380536686.1">
    <property type="nucleotide sequence ID" value="NZ_JBHFAB010000010.1"/>
</dbReference>